<dbReference type="GO" id="GO:0030246">
    <property type="term" value="F:carbohydrate binding"/>
    <property type="evidence" value="ECO:0007669"/>
    <property type="project" value="InterPro"/>
</dbReference>
<dbReference type="SUPFAM" id="SSF49384">
    <property type="entry name" value="Carbohydrate-binding domain"/>
    <property type="match status" value="1"/>
</dbReference>
<protein>
    <recommendedName>
        <fullName evidence="4">Cohesin domain-containing protein</fullName>
    </recommendedName>
</protein>
<evidence type="ECO:0000313" key="6">
    <source>
        <dbReference type="Proteomes" id="UP000176923"/>
    </source>
</evidence>
<accession>A0A1F5ZSR8</accession>
<keyword evidence="2" id="KW-0472">Membrane</keyword>
<feature type="region of interest" description="Disordered" evidence="1">
    <location>
        <begin position="171"/>
        <end position="190"/>
    </location>
</feature>
<dbReference type="Proteomes" id="UP000176923">
    <property type="component" value="Unassembled WGS sequence"/>
</dbReference>
<gene>
    <name evidence="5" type="ORF">A3D77_06655</name>
</gene>
<name>A0A1F5ZSR8_9BACT</name>
<dbReference type="Gene3D" id="2.60.40.680">
    <property type="match status" value="1"/>
</dbReference>
<dbReference type="Pfam" id="PF00963">
    <property type="entry name" value="Cohesin"/>
    <property type="match status" value="1"/>
</dbReference>
<feature type="domain" description="Cohesin" evidence="4">
    <location>
        <begin position="43"/>
        <end position="150"/>
    </location>
</feature>
<evidence type="ECO:0000259" key="4">
    <source>
        <dbReference type="Pfam" id="PF00963"/>
    </source>
</evidence>
<keyword evidence="2" id="KW-1133">Transmembrane helix</keyword>
<feature type="transmembrane region" description="Helical" evidence="2">
    <location>
        <begin position="235"/>
        <end position="258"/>
    </location>
</feature>
<dbReference type="GO" id="GO:0000272">
    <property type="term" value="P:polysaccharide catabolic process"/>
    <property type="evidence" value="ECO:0007669"/>
    <property type="project" value="InterPro"/>
</dbReference>
<organism evidence="5 6">
    <name type="scientific">Candidatus Gottesmanbacteria bacterium RIFCSPHIGHO2_02_FULL_39_11</name>
    <dbReference type="NCBI Taxonomy" id="1798382"/>
    <lineage>
        <taxon>Bacteria</taxon>
        <taxon>Candidatus Gottesmaniibacteriota</taxon>
    </lineage>
</organism>
<keyword evidence="3" id="KW-0732">Signal</keyword>
<keyword evidence="2" id="KW-0812">Transmembrane</keyword>
<evidence type="ECO:0000313" key="5">
    <source>
        <dbReference type="EMBL" id="OGG15498.1"/>
    </source>
</evidence>
<feature type="chain" id="PRO_5009522915" description="Cohesin domain-containing protein" evidence="3">
    <location>
        <begin position="24"/>
        <end position="269"/>
    </location>
</feature>
<evidence type="ECO:0000256" key="2">
    <source>
        <dbReference type="SAM" id="Phobius"/>
    </source>
</evidence>
<evidence type="ECO:0000256" key="1">
    <source>
        <dbReference type="SAM" id="MobiDB-lite"/>
    </source>
</evidence>
<comment type="caution">
    <text evidence="5">The sequence shown here is derived from an EMBL/GenBank/DDBJ whole genome shotgun (WGS) entry which is preliminary data.</text>
</comment>
<dbReference type="InterPro" id="IPR002102">
    <property type="entry name" value="Cohesin_dom"/>
</dbReference>
<dbReference type="STRING" id="1798382.A3D77_06655"/>
<sequence>MNMLLSSVLIFLFCFLTPSAVLAASPHTLSFTLSHVTIGQSETKTVPIYLYCRGEKIIGVDVKVKYDPRVLRVVDVTKSDLFENEMAKVIDATAGTVQFSYANSYNVYTTTNGSIALFTFQGRALSESTTITFEYKPGSTKDTNIVNNKAVDILSGVDNMTVSILSASPTTAQFSSSPTTSTSDPTPTKVKLQEDFIKPTSAKKADSKPPKEDKKGSVLGGKTEKITLNNNPVRFILLTVIFGVISFLFIYLIVTFIFRSRLNRERVSN</sequence>
<evidence type="ECO:0000256" key="3">
    <source>
        <dbReference type="SAM" id="SignalP"/>
    </source>
</evidence>
<dbReference type="EMBL" id="MFJL01000024">
    <property type="protein sequence ID" value="OGG15498.1"/>
    <property type="molecule type" value="Genomic_DNA"/>
</dbReference>
<dbReference type="AlphaFoldDB" id="A0A1F5ZSR8"/>
<feature type="signal peptide" evidence="3">
    <location>
        <begin position="1"/>
        <end position="23"/>
    </location>
</feature>
<feature type="compositionally biased region" description="Low complexity" evidence="1">
    <location>
        <begin position="171"/>
        <end position="188"/>
    </location>
</feature>
<proteinExistence type="predicted"/>
<reference evidence="5 6" key="1">
    <citation type="journal article" date="2016" name="Nat. Commun.">
        <title>Thousands of microbial genomes shed light on interconnected biogeochemical processes in an aquifer system.</title>
        <authorList>
            <person name="Anantharaman K."/>
            <person name="Brown C.T."/>
            <person name="Hug L.A."/>
            <person name="Sharon I."/>
            <person name="Castelle C.J."/>
            <person name="Probst A.J."/>
            <person name="Thomas B.C."/>
            <person name="Singh A."/>
            <person name="Wilkins M.J."/>
            <person name="Karaoz U."/>
            <person name="Brodie E.L."/>
            <person name="Williams K.H."/>
            <person name="Hubbard S.S."/>
            <person name="Banfield J.F."/>
        </authorList>
    </citation>
    <scope>NUCLEOTIDE SEQUENCE [LARGE SCALE GENOMIC DNA]</scope>
</reference>
<dbReference type="InterPro" id="IPR008965">
    <property type="entry name" value="CBM2/CBM3_carb-bd_dom_sf"/>
</dbReference>